<dbReference type="PANTHER" id="PTHR39767:SF2">
    <property type="entry name" value="CHROMOSOME UNDETERMINED SCAFFOLD_1, WHOLE GENOME SHOTGUN SEQUENCE"/>
    <property type="match status" value="1"/>
</dbReference>
<organism evidence="2 3">
    <name type="scientific">Paramecium primaurelia</name>
    <dbReference type="NCBI Taxonomy" id="5886"/>
    <lineage>
        <taxon>Eukaryota</taxon>
        <taxon>Sar</taxon>
        <taxon>Alveolata</taxon>
        <taxon>Ciliophora</taxon>
        <taxon>Intramacronucleata</taxon>
        <taxon>Oligohymenophorea</taxon>
        <taxon>Peniculida</taxon>
        <taxon>Parameciidae</taxon>
        <taxon>Paramecium</taxon>
    </lineage>
</organism>
<gene>
    <name evidence="2" type="ORF">PPRIM_AZ9-3.1.T0830155</name>
</gene>
<feature type="signal peptide" evidence="1">
    <location>
        <begin position="1"/>
        <end position="23"/>
    </location>
</feature>
<comment type="caution">
    <text evidence="2">The sequence shown here is derived from an EMBL/GenBank/DDBJ whole genome shotgun (WGS) entry which is preliminary data.</text>
</comment>
<keyword evidence="1" id="KW-0732">Signal</keyword>
<keyword evidence="3" id="KW-1185">Reference proteome</keyword>
<evidence type="ECO:0008006" key="4">
    <source>
        <dbReference type="Google" id="ProtNLM"/>
    </source>
</evidence>
<accession>A0A8S1NB66</accession>
<dbReference type="PANTHER" id="PTHR39767">
    <property type="entry name" value="CALCIUM/CALMODULIN-BINDING MEMBRANE PROTEIN PCM4-RELATED"/>
    <property type="match status" value="1"/>
</dbReference>
<feature type="chain" id="PRO_5035781007" description="Galectin" evidence="1">
    <location>
        <begin position="24"/>
        <end position="248"/>
    </location>
</feature>
<reference evidence="2" key="1">
    <citation type="submission" date="2021-01" db="EMBL/GenBank/DDBJ databases">
        <authorList>
            <consortium name="Genoscope - CEA"/>
            <person name="William W."/>
        </authorList>
    </citation>
    <scope>NUCLEOTIDE SEQUENCE</scope>
</reference>
<sequence length="248" mass="28173">MAPMISFLKIIFLNSIFYQNCHTNLESDCRYQEFNVQGITTSTVVKCGSDSKNVYMGPFGEGSIVTKTFSNIPPNIQIELKFKIAKIDSWDSETLTIWLNDQQLEHYSFTSHQGTHICQLSEYEDLIIQIAKTFQTTTRGLTLKFKDTLDQASTDESWGLGDVFLRVINPCVNFYSECNYQGEIFTICKGGQVILQRNIPFEIKSISFDPSIMIKIKGPNYYGGVLKDITTSEPCLDSYKFPKQVQPA</sequence>
<dbReference type="Proteomes" id="UP000688137">
    <property type="component" value="Unassembled WGS sequence"/>
</dbReference>
<evidence type="ECO:0000313" key="2">
    <source>
        <dbReference type="EMBL" id="CAD8089362.1"/>
    </source>
</evidence>
<evidence type="ECO:0000313" key="3">
    <source>
        <dbReference type="Proteomes" id="UP000688137"/>
    </source>
</evidence>
<evidence type="ECO:0000256" key="1">
    <source>
        <dbReference type="SAM" id="SignalP"/>
    </source>
</evidence>
<name>A0A8S1NB66_PARPR</name>
<dbReference type="EMBL" id="CAJJDM010000086">
    <property type="protein sequence ID" value="CAD8089362.1"/>
    <property type="molecule type" value="Genomic_DNA"/>
</dbReference>
<dbReference type="AlphaFoldDB" id="A0A8S1NB66"/>
<proteinExistence type="predicted"/>
<protein>
    <recommendedName>
        <fullName evidence="4">Galectin</fullName>
    </recommendedName>
</protein>